<evidence type="ECO:0000256" key="12">
    <source>
        <dbReference type="ARBA" id="ARBA00034430"/>
    </source>
</evidence>
<keyword evidence="8 13" id="KW-1133">Transmembrane helix</keyword>
<feature type="transmembrane region" description="Helical" evidence="13">
    <location>
        <begin position="148"/>
        <end position="181"/>
    </location>
</feature>
<dbReference type="Proteomes" id="UP000051581">
    <property type="component" value="Unassembled WGS sequence"/>
</dbReference>
<keyword evidence="10 13" id="KW-0472">Membrane</keyword>
<dbReference type="AlphaFoldDB" id="A0A0R1L0N2"/>
<comment type="caution">
    <text evidence="14">The sequence shown here is derived from an EMBL/GenBank/DDBJ whole genome shotgun (WGS) entry which is preliminary data.</text>
</comment>
<dbReference type="PATRIC" id="fig|1423808.3.peg.1065"/>
<evidence type="ECO:0000256" key="8">
    <source>
        <dbReference type="ARBA" id="ARBA00022989"/>
    </source>
</evidence>
<name>A0A0R1L0N2_9LACO</name>
<keyword evidence="9" id="KW-0406">Ion transport</keyword>
<proteinExistence type="inferred from homology"/>
<evidence type="ECO:0000256" key="3">
    <source>
        <dbReference type="ARBA" id="ARBA00022448"/>
    </source>
</evidence>
<evidence type="ECO:0000256" key="2">
    <source>
        <dbReference type="ARBA" id="ARBA00006920"/>
    </source>
</evidence>
<dbReference type="PANTHER" id="PTHR31462">
    <property type="entry name" value="ENDOSOMAL/LYSOSOMAL POTASSIUM CHANNEL TMEM175"/>
    <property type="match status" value="1"/>
</dbReference>
<evidence type="ECO:0000256" key="1">
    <source>
        <dbReference type="ARBA" id="ARBA00004141"/>
    </source>
</evidence>
<dbReference type="GO" id="GO:0005267">
    <property type="term" value="F:potassium channel activity"/>
    <property type="evidence" value="ECO:0007669"/>
    <property type="project" value="UniProtKB-KW"/>
</dbReference>
<accession>A0A0R1L0N2</accession>
<evidence type="ECO:0000313" key="15">
    <source>
        <dbReference type="Proteomes" id="UP000051581"/>
    </source>
</evidence>
<evidence type="ECO:0000256" key="4">
    <source>
        <dbReference type="ARBA" id="ARBA00022538"/>
    </source>
</evidence>
<keyword evidence="5 13" id="KW-0812">Transmembrane</keyword>
<dbReference type="Pfam" id="PF06736">
    <property type="entry name" value="TMEM175"/>
    <property type="match status" value="1"/>
</dbReference>
<evidence type="ECO:0000256" key="11">
    <source>
        <dbReference type="ARBA" id="ARBA00023303"/>
    </source>
</evidence>
<feature type="transmembrane region" description="Helical" evidence="13">
    <location>
        <begin position="109"/>
        <end position="127"/>
    </location>
</feature>
<evidence type="ECO:0000256" key="9">
    <source>
        <dbReference type="ARBA" id="ARBA00023065"/>
    </source>
</evidence>
<keyword evidence="15" id="KW-1185">Reference proteome</keyword>
<gene>
    <name evidence="14" type="ORF">FD17_GL001055</name>
</gene>
<feature type="transmembrane region" description="Helical" evidence="13">
    <location>
        <begin position="42"/>
        <end position="61"/>
    </location>
</feature>
<comment type="similarity">
    <text evidence="2">Belongs to the TMEM175 family.</text>
</comment>
<keyword evidence="7" id="KW-0630">Potassium</keyword>
<comment type="catalytic activity">
    <reaction evidence="12">
        <text>K(+)(in) = K(+)(out)</text>
        <dbReference type="Rhea" id="RHEA:29463"/>
        <dbReference type="ChEBI" id="CHEBI:29103"/>
    </reaction>
</comment>
<dbReference type="GO" id="GO:0016020">
    <property type="term" value="C:membrane"/>
    <property type="evidence" value="ECO:0007669"/>
    <property type="project" value="UniProtKB-SubCell"/>
</dbReference>
<evidence type="ECO:0000256" key="5">
    <source>
        <dbReference type="ARBA" id="ARBA00022692"/>
    </source>
</evidence>
<sequence>MVIMNKSRLESFTDEIIAIAATIMVLEIRVPNNVSLSGLTHLWSAFLSYMVSFTLIYMVWYSHHRIFAKAKMISNNAYALNGVWIFFMTLTPFTTAWIGEFPNSTLPEITYSVILLLWSITYQMLNRQIRKDNPEIKKDLTHSLRFRLPLYGGMLAALIVSFLIPVLTLIIIALTTISLAIPMLWRNKNSA</sequence>
<dbReference type="GO" id="GO:0015252">
    <property type="term" value="F:proton channel activity"/>
    <property type="evidence" value="ECO:0007669"/>
    <property type="project" value="InterPro"/>
</dbReference>
<reference evidence="14 15" key="1">
    <citation type="journal article" date="2015" name="Genome Announc.">
        <title>Expanding the biotechnology potential of lactobacilli through comparative genomics of 213 strains and associated genera.</title>
        <authorList>
            <person name="Sun Z."/>
            <person name="Harris H.M."/>
            <person name="McCann A."/>
            <person name="Guo C."/>
            <person name="Argimon S."/>
            <person name="Zhang W."/>
            <person name="Yang X."/>
            <person name="Jeffery I.B."/>
            <person name="Cooney J.C."/>
            <person name="Kagawa T.F."/>
            <person name="Liu W."/>
            <person name="Song Y."/>
            <person name="Salvetti E."/>
            <person name="Wrobel A."/>
            <person name="Rasinkangas P."/>
            <person name="Parkhill J."/>
            <person name="Rea M.C."/>
            <person name="O'Sullivan O."/>
            <person name="Ritari J."/>
            <person name="Douillard F.P."/>
            <person name="Paul Ross R."/>
            <person name="Yang R."/>
            <person name="Briner A.E."/>
            <person name="Felis G.E."/>
            <person name="de Vos W.M."/>
            <person name="Barrangou R."/>
            <person name="Klaenhammer T.R."/>
            <person name="Caufield P.W."/>
            <person name="Cui Y."/>
            <person name="Zhang H."/>
            <person name="O'Toole P.W."/>
        </authorList>
    </citation>
    <scope>NUCLEOTIDE SEQUENCE [LARGE SCALE GENOMIC DNA]</scope>
    <source>
        <strain evidence="14 15">DSM 19904</strain>
    </source>
</reference>
<keyword evidence="6" id="KW-0631">Potassium channel</keyword>
<evidence type="ECO:0000256" key="6">
    <source>
        <dbReference type="ARBA" id="ARBA00022826"/>
    </source>
</evidence>
<evidence type="ECO:0000256" key="13">
    <source>
        <dbReference type="SAM" id="Phobius"/>
    </source>
</evidence>
<keyword evidence="4" id="KW-0633">Potassium transport</keyword>
<keyword evidence="3" id="KW-0813">Transport</keyword>
<protein>
    <submittedName>
        <fullName evidence="14">Integral membrane protein</fullName>
    </submittedName>
</protein>
<dbReference type="PANTHER" id="PTHR31462:SF5">
    <property type="entry name" value="ENDOSOMAL_LYSOSOMAL PROTON CHANNEL TMEM175"/>
    <property type="match status" value="1"/>
</dbReference>
<evidence type="ECO:0000256" key="7">
    <source>
        <dbReference type="ARBA" id="ARBA00022958"/>
    </source>
</evidence>
<feature type="transmembrane region" description="Helical" evidence="13">
    <location>
        <begin position="73"/>
        <end position="97"/>
    </location>
</feature>
<organism evidence="14 15">
    <name type="scientific">Lentilactobacillus sunkii DSM 19904</name>
    <dbReference type="NCBI Taxonomy" id="1423808"/>
    <lineage>
        <taxon>Bacteria</taxon>
        <taxon>Bacillati</taxon>
        <taxon>Bacillota</taxon>
        <taxon>Bacilli</taxon>
        <taxon>Lactobacillales</taxon>
        <taxon>Lactobacillaceae</taxon>
        <taxon>Lentilactobacillus</taxon>
    </lineage>
</organism>
<keyword evidence="11" id="KW-0407">Ion channel</keyword>
<comment type="subcellular location">
    <subcellularLocation>
        <location evidence="1">Membrane</location>
        <topology evidence="1">Multi-pass membrane protein</topology>
    </subcellularLocation>
</comment>
<evidence type="ECO:0000313" key="14">
    <source>
        <dbReference type="EMBL" id="KRK89470.1"/>
    </source>
</evidence>
<evidence type="ECO:0000256" key="10">
    <source>
        <dbReference type="ARBA" id="ARBA00023136"/>
    </source>
</evidence>
<dbReference type="EMBL" id="AZEA01000002">
    <property type="protein sequence ID" value="KRK89470.1"/>
    <property type="molecule type" value="Genomic_DNA"/>
</dbReference>
<dbReference type="InterPro" id="IPR010617">
    <property type="entry name" value="TMEM175-like"/>
</dbReference>